<dbReference type="InterPro" id="IPR015421">
    <property type="entry name" value="PyrdxlP-dep_Trfase_major"/>
</dbReference>
<evidence type="ECO:0000256" key="1">
    <source>
        <dbReference type="ARBA" id="ARBA00001933"/>
    </source>
</evidence>
<reference evidence="9" key="1">
    <citation type="submission" date="2015-09" db="EMBL/GenBank/DDBJ databases">
        <authorList>
            <person name="Shao Z."/>
            <person name="Wang L."/>
        </authorList>
    </citation>
    <scope>NUCLEOTIDE SEQUENCE [LARGE SCALE GENOMIC DNA]</scope>
    <source>
        <strain evidence="9">F13-1</strain>
    </source>
</reference>
<keyword evidence="4 6" id="KW-0663">Pyridoxal phosphate</keyword>
<keyword evidence="5 7" id="KW-0456">Lyase</keyword>
<comment type="similarity">
    <text evidence="2 7">Belongs to the group II decarboxylase family.</text>
</comment>
<dbReference type="AlphaFoldDB" id="A0A291HVC1"/>
<dbReference type="KEGG" id="zdf:AN401_17275"/>
<evidence type="ECO:0000313" key="9">
    <source>
        <dbReference type="Proteomes" id="UP000217763"/>
    </source>
</evidence>
<name>A0A291HVC1_9GAMM</name>
<dbReference type="GO" id="GO:0019752">
    <property type="term" value="P:carboxylic acid metabolic process"/>
    <property type="evidence" value="ECO:0007669"/>
    <property type="project" value="InterPro"/>
</dbReference>
<dbReference type="Pfam" id="PF00282">
    <property type="entry name" value="Pyridoxal_deC"/>
    <property type="match status" value="1"/>
</dbReference>
<dbReference type="GO" id="GO:0016831">
    <property type="term" value="F:carboxy-lyase activity"/>
    <property type="evidence" value="ECO:0007669"/>
    <property type="project" value="UniProtKB-KW"/>
</dbReference>
<feature type="modified residue" description="N6-(pyridoxal phosphate)lysine" evidence="6">
    <location>
        <position position="324"/>
    </location>
</feature>
<dbReference type="Gene3D" id="3.40.640.10">
    <property type="entry name" value="Type I PLP-dependent aspartate aminotransferase-like (Major domain)"/>
    <property type="match status" value="1"/>
</dbReference>
<evidence type="ECO:0000256" key="3">
    <source>
        <dbReference type="ARBA" id="ARBA00022793"/>
    </source>
</evidence>
<dbReference type="PANTHER" id="PTHR45677">
    <property type="entry name" value="GLUTAMATE DECARBOXYLASE-RELATED"/>
    <property type="match status" value="1"/>
</dbReference>
<evidence type="ECO:0000313" key="8">
    <source>
        <dbReference type="EMBL" id="ATG76021.1"/>
    </source>
</evidence>
<evidence type="ECO:0000256" key="5">
    <source>
        <dbReference type="ARBA" id="ARBA00023239"/>
    </source>
</evidence>
<keyword evidence="3" id="KW-0210">Decarboxylase</keyword>
<accession>A0A291HVC1</accession>
<evidence type="ECO:0000256" key="2">
    <source>
        <dbReference type="ARBA" id="ARBA00009533"/>
    </source>
</evidence>
<sequence length="517" mass="56238">MQHGTTRAAAADPTTASPTDFLFNHRNLAHYRDSLHSGIELVQRKTAGAGRPFTGILPRELAPDFAGIDLDQALSGTEAALAELERLYLDDAVYFHHPRYVAHLNCPVVVPALLAEQILTAVNSSLDTWDQSVGGTLIEQKLIDWTLGKIGLGPEADGIFTSGGTQSNLMALLLARDSHCARKQQGHDNKLHGLPDNAGKFRIFTSAASHFSVQKSAAILGLGYQAVVSIPCDADFRMDTLELEREINACLAGGLIPIAVVATAGTTDFGSLDPLEDIAAICRSYDLWLHADAAYGCGLLVSSRHRQLLKGIEYADSVTVDYHKSFFQPVSCGAFFVKDKRQLAVVTHHADYLNPLSQLREGTPNLVNKSIQTTRRFDALKLWLTLRTMGAARLGEAFDQLLALTRDAHRLLARRPGFELLHKPTLSTLVFRYVPAGADPDQLDRINAEIRKAIFRSGEAVIAATKVEGRQYLKLTLLNPATTLADIDAVATLIAHHGEALAQPEPCQPRLATEIPA</sequence>
<gene>
    <name evidence="8" type="ORF">AN401_17275</name>
</gene>
<dbReference type="CDD" id="cd06450">
    <property type="entry name" value="DOPA_deC_like"/>
    <property type="match status" value="1"/>
</dbReference>
<dbReference type="Gene3D" id="3.90.1150.170">
    <property type="match status" value="1"/>
</dbReference>
<dbReference type="Proteomes" id="UP000217763">
    <property type="component" value="Chromosome"/>
</dbReference>
<dbReference type="GO" id="GO:0030170">
    <property type="term" value="F:pyridoxal phosphate binding"/>
    <property type="evidence" value="ECO:0007669"/>
    <property type="project" value="InterPro"/>
</dbReference>
<protein>
    <submittedName>
        <fullName evidence="8">Pyridoxal-dependent decarboxylase</fullName>
    </submittedName>
</protein>
<proteinExistence type="inferred from homology"/>
<organism evidence="8 9">
    <name type="scientific">Zobellella denitrificans</name>
    <dbReference type="NCBI Taxonomy" id="347534"/>
    <lineage>
        <taxon>Bacteria</taxon>
        <taxon>Pseudomonadati</taxon>
        <taxon>Pseudomonadota</taxon>
        <taxon>Gammaproteobacteria</taxon>
        <taxon>Aeromonadales</taxon>
        <taxon>Aeromonadaceae</taxon>
        <taxon>Zobellella</taxon>
    </lineage>
</organism>
<dbReference type="InterPro" id="IPR002129">
    <property type="entry name" value="PyrdxlP-dep_de-COase"/>
</dbReference>
<dbReference type="GO" id="GO:0005737">
    <property type="term" value="C:cytoplasm"/>
    <property type="evidence" value="ECO:0007669"/>
    <property type="project" value="TreeGrafter"/>
</dbReference>
<evidence type="ECO:0000256" key="7">
    <source>
        <dbReference type="RuleBase" id="RU000382"/>
    </source>
</evidence>
<evidence type="ECO:0000256" key="6">
    <source>
        <dbReference type="PIRSR" id="PIRSR602129-50"/>
    </source>
</evidence>
<comment type="cofactor">
    <cofactor evidence="1 6 7">
        <name>pyridoxal 5'-phosphate</name>
        <dbReference type="ChEBI" id="CHEBI:597326"/>
    </cofactor>
</comment>
<dbReference type="PANTHER" id="PTHR45677:SF8">
    <property type="entry name" value="CYSTEINE SULFINIC ACID DECARBOXYLASE"/>
    <property type="match status" value="1"/>
</dbReference>
<evidence type="ECO:0000256" key="4">
    <source>
        <dbReference type="ARBA" id="ARBA00022898"/>
    </source>
</evidence>
<dbReference type="InterPro" id="IPR015424">
    <property type="entry name" value="PyrdxlP-dep_Trfase"/>
</dbReference>
<dbReference type="EMBL" id="CP012621">
    <property type="protein sequence ID" value="ATG76021.1"/>
    <property type="molecule type" value="Genomic_DNA"/>
</dbReference>
<dbReference type="SUPFAM" id="SSF53383">
    <property type="entry name" value="PLP-dependent transferases"/>
    <property type="match status" value="1"/>
</dbReference>
<keyword evidence="9" id="KW-1185">Reference proteome</keyword>